<dbReference type="Proteomes" id="UP001163603">
    <property type="component" value="Chromosome 8"/>
</dbReference>
<keyword evidence="2" id="KW-1185">Reference proteome</keyword>
<gene>
    <name evidence="1" type="ORF">Pint_12663</name>
</gene>
<dbReference type="EMBL" id="CM047743">
    <property type="protein sequence ID" value="KAJ0030715.1"/>
    <property type="molecule type" value="Genomic_DNA"/>
</dbReference>
<proteinExistence type="predicted"/>
<evidence type="ECO:0000313" key="1">
    <source>
        <dbReference type="EMBL" id="KAJ0030715.1"/>
    </source>
</evidence>
<evidence type="ECO:0000313" key="2">
    <source>
        <dbReference type="Proteomes" id="UP001163603"/>
    </source>
</evidence>
<reference evidence="2" key="1">
    <citation type="journal article" date="2023" name="G3 (Bethesda)">
        <title>Genome assembly and association tests identify interacting loci associated with vigor, precocity, and sex in interspecific pistachio rootstocks.</title>
        <authorList>
            <person name="Palmer W."/>
            <person name="Jacygrad E."/>
            <person name="Sagayaradj S."/>
            <person name="Cavanaugh K."/>
            <person name="Han R."/>
            <person name="Bertier L."/>
            <person name="Beede B."/>
            <person name="Kafkas S."/>
            <person name="Golino D."/>
            <person name="Preece J."/>
            <person name="Michelmore R."/>
        </authorList>
    </citation>
    <scope>NUCLEOTIDE SEQUENCE [LARGE SCALE GENOMIC DNA]</scope>
</reference>
<name>A0ACC0Y986_9ROSI</name>
<comment type="caution">
    <text evidence="1">The sequence shown here is derived from an EMBL/GenBank/DDBJ whole genome shotgun (WGS) entry which is preliminary data.</text>
</comment>
<organism evidence="1 2">
    <name type="scientific">Pistacia integerrima</name>
    <dbReference type="NCBI Taxonomy" id="434235"/>
    <lineage>
        <taxon>Eukaryota</taxon>
        <taxon>Viridiplantae</taxon>
        <taxon>Streptophyta</taxon>
        <taxon>Embryophyta</taxon>
        <taxon>Tracheophyta</taxon>
        <taxon>Spermatophyta</taxon>
        <taxon>Magnoliopsida</taxon>
        <taxon>eudicotyledons</taxon>
        <taxon>Gunneridae</taxon>
        <taxon>Pentapetalae</taxon>
        <taxon>rosids</taxon>
        <taxon>malvids</taxon>
        <taxon>Sapindales</taxon>
        <taxon>Anacardiaceae</taxon>
        <taxon>Pistacia</taxon>
    </lineage>
</organism>
<sequence length="283" mass="32385">MADTGSRCMRSQVGPEWSLKEALILVNEIAAVEADCLKALSSYQKWKIISENCTALDVPRSSNQCRRKWDSLVADYNRFMRSRTRTNSYCFSQGQSFPPDFDRELFNAIDNLVREKQNQPDTDSDSDPDAHLDLTKLISQLGSKRRRRRSVPVKHCDEEKPNKSPIQQKRKRNFTEEKPCNSLIEEKPQKGQANKKSQKCGVEGKIISCIKEKEQMMVAKLHENAELILAIVGENADYCDVDEDDDQDFPSEVIRRQGDKLIGCLREIVDTLSQVSDHVQECE</sequence>
<protein>
    <submittedName>
        <fullName evidence="1">Uncharacterized protein</fullName>
    </submittedName>
</protein>
<accession>A0ACC0Y986</accession>